<name>A0A8H6SI19_9AGAR</name>
<dbReference type="Proteomes" id="UP000636479">
    <property type="component" value="Unassembled WGS sequence"/>
</dbReference>
<feature type="compositionally biased region" description="Low complexity" evidence="1">
    <location>
        <begin position="12"/>
        <end position="29"/>
    </location>
</feature>
<feature type="domain" description="CxC2-like cysteine cluster KDZ transposase-associated" evidence="2">
    <location>
        <begin position="218"/>
        <end position="271"/>
    </location>
</feature>
<dbReference type="InterPro" id="IPR040521">
    <property type="entry name" value="KDZ"/>
</dbReference>
<dbReference type="EMBL" id="JACAZF010000007">
    <property type="protein sequence ID" value="KAF7299242.1"/>
    <property type="molecule type" value="Genomic_DNA"/>
</dbReference>
<reference evidence="3" key="1">
    <citation type="submission" date="2020-05" db="EMBL/GenBank/DDBJ databases">
        <title>Mycena genomes resolve the evolution of fungal bioluminescence.</title>
        <authorList>
            <person name="Tsai I.J."/>
        </authorList>
    </citation>
    <scope>NUCLEOTIDE SEQUENCE</scope>
    <source>
        <strain evidence="3">171206Taipei</strain>
    </source>
</reference>
<organism evidence="3 4">
    <name type="scientific">Mycena indigotica</name>
    <dbReference type="NCBI Taxonomy" id="2126181"/>
    <lineage>
        <taxon>Eukaryota</taxon>
        <taxon>Fungi</taxon>
        <taxon>Dikarya</taxon>
        <taxon>Basidiomycota</taxon>
        <taxon>Agaricomycotina</taxon>
        <taxon>Agaricomycetes</taxon>
        <taxon>Agaricomycetidae</taxon>
        <taxon>Agaricales</taxon>
        <taxon>Marasmiineae</taxon>
        <taxon>Mycenaceae</taxon>
        <taxon>Mycena</taxon>
    </lineage>
</organism>
<dbReference type="RefSeq" id="XP_037218630.1">
    <property type="nucleotide sequence ID" value="XM_037365388.1"/>
</dbReference>
<dbReference type="Pfam" id="PF18803">
    <property type="entry name" value="CxC2"/>
    <property type="match status" value="1"/>
</dbReference>
<keyword evidence="4" id="KW-1185">Reference proteome</keyword>
<sequence length="425" mass="47938">MCQRTTLSEPQSLVSRLRSRSSLVGRPLSTTTRGPIRPPTLTTISPPDATLVTISNVAPQKRARLEDACCDMDEYAQFLPPEPLAGEELTAVANTITSSEDFEEQVVHEHIIGEDEVAGHKRARYESSDEPMKVWRRVSHLFLDNLLRHDGLGPELIAPACHFCETPLNNDCPSTRFFRCRECGLFLQCHSCLTEQEVLHPLHVVKVSNQLLLFTTWSRKLMANRWYPATVSELGTCATFRALDLFRTLNVVGNVSANDFVGTLERLTDPTKLGKVPDRYRSFSRMARQYAFLFCLKRAGVGHEKKPWNSQAGGVVEPMEPGRLAVCCWACPRPGVNLPEGWENCGPNDEFLYSLMLALDTNFRLKNRIRANERQDPSLGSGWGYFVDDEPYREHLRDYVAEEDISTCIAFAALMQKETRLTTGL</sequence>
<comment type="caution">
    <text evidence="3">The sequence shown here is derived from an EMBL/GenBank/DDBJ whole genome shotgun (WGS) entry which is preliminary data.</text>
</comment>
<dbReference type="OrthoDB" id="3004525at2759"/>
<dbReference type="InterPro" id="IPR041457">
    <property type="entry name" value="CxC2_KDZ-assoc"/>
</dbReference>
<dbReference type="Pfam" id="PF18758">
    <property type="entry name" value="KDZ"/>
    <property type="match status" value="1"/>
</dbReference>
<dbReference type="AlphaFoldDB" id="A0A8H6SI19"/>
<proteinExistence type="predicted"/>
<evidence type="ECO:0000259" key="2">
    <source>
        <dbReference type="Pfam" id="PF18803"/>
    </source>
</evidence>
<dbReference type="GeneID" id="59347904"/>
<evidence type="ECO:0000313" key="4">
    <source>
        <dbReference type="Proteomes" id="UP000636479"/>
    </source>
</evidence>
<feature type="compositionally biased region" description="Polar residues" evidence="1">
    <location>
        <begin position="1"/>
        <end position="11"/>
    </location>
</feature>
<evidence type="ECO:0000313" key="3">
    <source>
        <dbReference type="EMBL" id="KAF7299242.1"/>
    </source>
</evidence>
<feature type="region of interest" description="Disordered" evidence="1">
    <location>
        <begin position="1"/>
        <end position="43"/>
    </location>
</feature>
<gene>
    <name evidence="3" type="ORF">MIND_00872900</name>
</gene>
<evidence type="ECO:0000256" key="1">
    <source>
        <dbReference type="SAM" id="MobiDB-lite"/>
    </source>
</evidence>
<accession>A0A8H6SI19</accession>
<protein>
    <submittedName>
        <fullName evidence="3">CxC2 domain-containing protein</fullName>
    </submittedName>
</protein>